<dbReference type="Gene3D" id="3.50.50.60">
    <property type="entry name" value="FAD/NAD(P)-binding domain"/>
    <property type="match status" value="2"/>
</dbReference>
<dbReference type="PRINTS" id="PR00368">
    <property type="entry name" value="FADPNR"/>
</dbReference>
<dbReference type="Pfam" id="PF07992">
    <property type="entry name" value="Pyr_redox_2"/>
    <property type="match status" value="1"/>
</dbReference>
<comment type="cofactor">
    <cofactor evidence="1">
        <name>FAD</name>
        <dbReference type="ChEBI" id="CHEBI:57692"/>
    </cofactor>
</comment>
<dbReference type="OrthoDB" id="4213189at2"/>
<keyword evidence="3" id="KW-0274">FAD</keyword>
<dbReference type="InterPro" id="IPR028202">
    <property type="entry name" value="Reductase_C"/>
</dbReference>
<protein>
    <submittedName>
        <fullName evidence="7">3-phenylpropionate/trans-cinnamate dioxygenase ferredoxin reductase subunit</fullName>
    </submittedName>
</protein>
<dbReference type="InterPro" id="IPR036188">
    <property type="entry name" value="FAD/NAD-bd_sf"/>
</dbReference>
<dbReference type="GO" id="GO:0016651">
    <property type="term" value="F:oxidoreductase activity, acting on NAD(P)H"/>
    <property type="evidence" value="ECO:0007669"/>
    <property type="project" value="TreeGrafter"/>
</dbReference>
<evidence type="ECO:0000256" key="2">
    <source>
        <dbReference type="ARBA" id="ARBA00022630"/>
    </source>
</evidence>
<reference evidence="7 8" key="2">
    <citation type="submission" date="2018-06" db="EMBL/GenBank/DDBJ databases">
        <title>Sequencing of bacterial isolates from soil warming experiment in Harvard Forest, Massachusetts, USA.</title>
        <authorList>
            <person name="Deangelis K.PhD."/>
        </authorList>
    </citation>
    <scope>NUCLEOTIDE SEQUENCE [LARGE SCALE GENOMIC DNA]</scope>
    <source>
        <strain evidence="7 8">GAS496</strain>
    </source>
</reference>
<dbReference type="SUPFAM" id="SSF51905">
    <property type="entry name" value="FAD/NAD(P)-binding domain"/>
    <property type="match status" value="2"/>
</dbReference>
<dbReference type="PRINTS" id="PR00411">
    <property type="entry name" value="PNDRDTASEI"/>
</dbReference>
<dbReference type="EMBL" id="QJJU01000003">
    <property type="protein sequence ID" value="PXX11162.1"/>
    <property type="molecule type" value="Genomic_DNA"/>
</dbReference>
<dbReference type="InterPro" id="IPR050446">
    <property type="entry name" value="FAD-oxidoreductase/Apoptosis"/>
</dbReference>
<dbReference type="Pfam" id="PF14759">
    <property type="entry name" value="Reductase_C"/>
    <property type="match status" value="1"/>
</dbReference>
<evidence type="ECO:0000313" key="8">
    <source>
        <dbReference type="Proteomes" id="UP000247781"/>
    </source>
</evidence>
<evidence type="ECO:0000256" key="4">
    <source>
        <dbReference type="ARBA" id="ARBA00023002"/>
    </source>
</evidence>
<evidence type="ECO:0000259" key="5">
    <source>
        <dbReference type="Pfam" id="PF07992"/>
    </source>
</evidence>
<dbReference type="Proteomes" id="UP000247781">
    <property type="component" value="Unassembled WGS sequence"/>
</dbReference>
<dbReference type="PANTHER" id="PTHR43557:SF2">
    <property type="entry name" value="RIESKE DOMAIN-CONTAINING PROTEIN-RELATED"/>
    <property type="match status" value="1"/>
</dbReference>
<proteinExistence type="predicted"/>
<reference evidence="8" key="1">
    <citation type="submission" date="2018-05" db="EMBL/GenBank/DDBJ databases">
        <authorList>
            <person name="Deangelis K."/>
            <person name="Huntemann M."/>
            <person name="Clum A."/>
            <person name="Pillay M."/>
            <person name="Palaniappan K."/>
            <person name="Varghese N."/>
            <person name="Mikhailova N."/>
            <person name="Stamatis D."/>
            <person name="Reddy T."/>
            <person name="Daum C."/>
            <person name="Shapiro N."/>
            <person name="Ivanova N."/>
            <person name="Kyrpides N."/>
            <person name="Woyke T."/>
        </authorList>
    </citation>
    <scope>NUCLEOTIDE SEQUENCE [LARGE SCALE GENOMIC DNA]</scope>
    <source>
        <strain evidence="8">GAS496</strain>
    </source>
</reference>
<feature type="domain" description="Reductase C-terminal" evidence="6">
    <location>
        <begin position="324"/>
        <end position="394"/>
    </location>
</feature>
<dbReference type="GO" id="GO:0005737">
    <property type="term" value="C:cytoplasm"/>
    <property type="evidence" value="ECO:0007669"/>
    <property type="project" value="TreeGrafter"/>
</dbReference>
<dbReference type="PANTHER" id="PTHR43557">
    <property type="entry name" value="APOPTOSIS-INDUCING FACTOR 1"/>
    <property type="match status" value="1"/>
</dbReference>
<evidence type="ECO:0000259" key="6">
    <source>
        <dbReference type="Pfam" id="PF14759"/>
    </source>
</evidence>
<evidence type="ECO:0000256" key="1">
    <source>
        <dbReference type="ARBA" id="ARBA00001974"/>
    </source>
</evidence>
<comment type="caution">
    <text evidence="7">The sequence shown here is derived from an EMBL/GenBank/DDBJ whole genome shotgun (WGS) entry which is preliminary data.</text>
</comment>
<feature type="domain" description="FAD/NAD(P)-binding" evidence="5">
    <location>
        <begin position="7"/>
        <end position="304"/>
    </location>
</feature>
<gene>
    <name evidence="7" type="ORF">C8E89_103251</name>
</gene>
<evidence type="ECO:0000313" key="7">
    <source>
        <dbReference type="EMBL" id="PXX11162.1"/>
    </source>
</evidence>
<dbReference type="SUPFAM" id="SSF55424">
    <property type="entry name" value="FAD/NAD-linked reductases, dimerisation (C-terminal) domain"/>
    <property type="match status" value="1"/>
</dbReference>
<dbReference type="InterPro" id="IPR016156">
    <property type="entry name" value="FAD/NAD-linked_Rdtase_dimer_sf"/>
</dbReference>
<sequence length="396" mass="41839">MTTSSTFAIVGGGLAGAKAAEALRDKDFDGHVVLFAAEEHLPYERPPLSKEYLAGKKQLGDFTTASSAWYRDHHIDLQLGTEVTAIDAKAHTVALPDASAVRYDKLMLATGSHPRRPPIPGADADGVYYLRTVDDADALNSAMAEGSSLAIVGGGWIGLEVAAGARDRGVKVTVVEMAELPLMAALGREVGEVFAALHRDHGVDLRLGATVQEVTTAGGRAIGLKLGDGSTVDADAVLVAVGAAPNLALAEQAGLAIGEGGVLVDSSLRTTDPDIFAVGDIAAAEHPLFGTRIRTEHWANALKQPAVAAAGMLGKQAEYDELPYFFTDQYDLGMEYVGHAPHYERVVFRGDVAKREFTAFWLDGDDRVLAGMNVNIWEGLDDIKSLIRSRAPLGAA</sequence>
<dbReference type="InterPro" id="IPR023753">
    <property type="entry name" value="FAD/NAD-binding_dom"/>
</dbReference>
<dbReference type="Gene3D" id="3.30.390.30">
    <property type="match status" value="1"/>
</dbReference>
<dbReference type="RefSeq" id="WP_110315231.1">
    <property type="nucleotide sequence ID" value="NZ_QJJU01000003.1"/>
</dbReference>
<dbReference type="AlphaFoldDB" id="A0A318HKR5"/>
<keyword evidence="2" id="KW-0285">Flavoprotein</keyword>
<accession>A0A318HKR5</accession>
<keyword evidence="7" id="KW-0223">Dioxygenase</keyword>
<keyword evidence="4" id="KW-0560">Oxidoreductase</keyword>
<evidence type="ECO:0000256" key="3">
    <source>
        <dbReference type="ARBA" id="ARBA00022827"/>
    </source>
</evidence>
<dbReference type="GO" id="GO:0051213">
    <property type="term" value="F:dioxygenase activity"/>
    <property type="evidence" value="ECO:0007669"/>
    <property type="project" value="UniProtKB-KW"/>
</dbReference>
<organism evidence="7 8">
    <name type="scientific">Mycolicibacterium moriokaense</name>
    <dbReference type="NCBI Taxonomy" id="39691"/>
    <lineage>
        <taxon>Bacteria</taxon>
        <taxon>Bacillati</taxon>
        <taxon>Actinomycetota</taxon>
        <taxon>Actinomycetes</taxon>
        <taxon>Mycobacteriales</taxon>
        <taxon>Mycobacteriaceae</taxon>
        <taxon>Mycolicibacterium</taxon>
    </lineage>
</organism>
<name>A0A318HKR5_9MYCO</name>
<keyword evidence="8" id="KW-1185">Reference proteome</keyword>